<sequence length="342" mass="38751">MRDSIKISLVVPVFNEEEAIPLFYKTVKENSELSRYDIEILFINDGSTDLTESIIEALSVSDKNVISLSFTRNFGKEPALMAGLEHASGDAVIPIDVDLQDPIDVIPEMVDKWQAGADVVLAKRVDRTSDSVLKRNTAEMFYKIHNRISDLKIQENVGDFRLLSRDTVEHIKQLPERNLFMKGILSWVGGKVEIVEYTRNERAAGISKFNGWKLWNFAIEGITSFSTLPLRVWSYIGFFISFMSLCYGSWIILDKFINENPVPGFPTLIVAIVFLGGIQLIGIGIIGEYVGRLYIETKQRPRYLLKRRESSKEQKQKKGTLKSVDFSSSTQSNKASQKVNRP</sequence>
<evidence type="ECO:0000313" key="10">
    <source>
        <dbReference type="EMBL" id="GLQ72809.1"/>
    </source>
</evidence>
<dbReference type="GO" id="GO:0005886">
    <property type="term" value="C:plasma membrane"/>
    <property type="evidence" value="ECO:0007669"/>
    <property type="project" value="TreeGrafter"/>
</dbReference>
<feature type="domain" description="Glycosyltransferase 2-like" evidence="9">
    <location>
        <begin position="8"/>
        <end position="170"/>
    </location>
</feature>
<dbReference type="InterPro" id="IPR001173">
    <property type="entry name" value="Glyco_trans_2-like"/>
</dbReference>
<feature type="transmembrane region" description="Helical" evidence="8">
    <location>
        <begin position="265"/>
        <end position="290"/>
    </location>
</feature>
<evidence type="ECO:0000256" key="7">
    <source>
        <dbReference type="SAM" id="MobiDB-lite"/>
    </source>
</evidence>
<accession>A0AAV5NR29</accession>
<dbReference type="GO" id="GO:0016757">
    <property type="term" value="F:glycosyltransferase activity"/>
    <property type="evidence" value="ECO:0007669"/>
    <property type="project" value="UniProtKB-KW"/>
</dbReference>
<evidence type="ECO:0000259" key="9">
    <source>
        <dbReference type="Pfam" id="PF00535"/>
    </source>
</evidence>
<evidence type="ECO:0000256" key="1">
    <source>
        <dbReference type="ARBA" id="ARBA00004141"/>
    </source>
</evidence>
<comment type="subcellular location">
    <subcellularLocation>
        <location evidence="1">Membrane</location>
        <topology evidence="1">Multi-pass membrane protein</topology>
    </subcellularLocation>
</comment>
<dbReference type="InterPro" id="IPR050256">
    <property type="entry name" value="Glycosyltransferase_2"/>
</dbReference>
<dbReference type="RefSeq" id="WP_221768532.1">
    <property type="nucleotide sequence ID" value="NZ_AP025144.1"/>
</dbReference>
<keyword evidence="5 8" id="KW-1133">Transmembrane helix</keyword>
<dbReference type="AlphaFoldDB" id="A0AAV5NR29"/>
<dbReference type="CDD" id="cd04187">
    <property type="entry name" value="DPM1_like_bac"/>
    <property type="match status" value="1"/>
</dbReference>
<evidence type="ECO:0000256" key="6">
    <source>
        <dbReference type="ARBA" id="ARBA00023136"/>
    </source>
</evidence>
<proteinExistence type="predicted"/>
<dbReference type="EMBL" id="BSNX01000021">
    <property type="protein sequence ID" value="GLQ72809.1"/>
    <property type="molecule type" value="Genomic_DNA"/>
</dbReference>
<gene>
    <name evidence="10" type="primary">gtrB</name>
    <name evidence="10" type="ORF">GCM10007932_21690</name>
</gene>
<evidence type="ECO:0000313" key="11">
    <source>
        <dbReference type="Proteomes" id="UP001156690"/>
    </source>
</evidence>
<dbReference type="Proteomes" id="UP001156690">
    <property type="component" value="Unassembled WGS sequence"/>
</dbReference>
<dbReference type="Pfam" id="PF00535">
    <property type="entry name" value="Glycos_transf_2"/>
    <property type="match status" value="1"/>
</dbReference>
<dbReference type="PANTHER" id="PTHR48090">
    <property type="entry name" value="UNDECAPRENYL-PHOSPHATE 4-DEOXY-4-FORMAMIDO-L-ARABINOSE TRANSFERASE-RELATED"/>
    <property type="match status" value="1"/>
</dbReference>
<keyword evidence="4 8" id="KW-0812">Transmembrane</keyword>
<keyword evidence="3 10" id="KW-0808">Transferase</keyword>
<keyword evidence="2" id="KW-0328">Glycosyltransferase</keyword>
<protein>
    <submittedName>
        <fullName evidence="10">SfII prophage-derived bactoprenol glucosyl transferase</fullName>
    </submittedName>
</protein>
<evidence type="ECO:0000256" key="4">
    <source>
        <dbReference type="ARBA" id="ARBA00022692"/>
    </source>
</evidence>
<organism evidence="10 11">
    <name type="scientific">Vibrio penaeicida</name>
    <dbReference type="NCBI Taxonomy" id="104609"/>
    <lineage>
        <taxon>Bacteria</taxon>
        <taxon>Pseudomonadati</taxon>
        <taxon>Pseudomonadota</taxon>
        <taxon>Gammaproteobacteria</taxon>
        <taxon>Vibrionales</taxon>
        <taxon>Vibrionaceae</taxon>
        <taxon>Vibrio</taxon>
    </lineage>
</organism>
<feature type="region of interest" description="Disordered" evidence="7">
    <location>
        <begin position="306"/>
        <end position="342"/>
    </location>
</feature>
<evidence type="ECO:0000256" key="8">
    <source>
        <dbReference type="SAM" id="Phobius"/>
    </source>
</evidence>
<evidence type="ECO:0000256" key="2">
    <source>
        <dbReference type="ARBA" id="ARBA00022676"/>
    </source>
</evidence>
<dbReference type="PANTHER" id="PTHR48090:SF1">
    <property type="entry name" value="PROPHAGE BACTOPRENOL GLUCOSYL TRANSFERASE HOMOLOG"/>
    <property type="match status" value="1"/>
</dbReference>
<dbReference type="Gene3D" id="3.90.550.10">
    <property type="entry name" value="Spore Coat Polysaccharide Biosynthesis Protein SpsA, Chain A"/>
    <property type="match status" value="1"/>
</dbReference>
<feature type="transmembrane region" description="Helical" evidence="8">
    <location>
        <begin position="232"/>
        <end position="253"/>
    </location>
</feature>
<reference evidence="11" key="1">
    <citation type="journal article" date="2019" name="Int. J. Syst. Evol. Microbiol.">
        <title>The Global Catalogue of Microorganisms (GCM) 10K type strain sequencing project: providing services to taxonomists for standard genome sequencing and annotation.</title>
        <authorList>
            <consortium name="The Broad Institute Genomics Platform"/>
            <consortium name="The Broad Institute Genome Sequencing Center for Infectious Disease"/>
            <person name="Wu L."/>
            <person name="Ma J."/>
        </authorList>
    </citation>
    <scope>NUCLEOTIDE SEQUENCE [LARGE SCALE GENOMIC DNA]</scope>
    <source>
        <strain evidence="11">NBRC 15640</strain>
    </source>
</reference>
<evidence type="ECO:0000256" key="5">
    <source>
        <dbReference type="ARBA" id="ARBA00022989"/>
    </source>
</evidence>
<name>A0AAV5NR29_9VIBR</name>
<dbReference type="InterPro" id="IPR029044">
    <property type="entry name" value="Nucleotide-diphossugar_trans"/>
</dbReference>
<feature type="compositionally biased region" description="Polar residues" evidence="7">
    <location>
        <begin position="325"/>
        <end position="342"/>
    </location>
</feature>
<keyword evidence="6 8" id="KW-0472">Membrane</keyword>
<comment type="caution">
    <text evidence="10">The sequence shown here is derived from an EMBL/GenBank/DDBJ whole genome shotgun (WGS) entry which is preliminary data.</text>
</comment>
<evidence type="ECO:0000256" key="3">
    <source>
        <dbReference type="ARBA" id="ARBA00022679"/>
    </source>
</evidence>
<dbReference type="SUPFAM" id="SSF53448">
    <property type="entry name" value="Nucleotide-diphospho-sugar transferases"/>
    <property type="match status" value="1"/>
</dbReference>
<keyword evidence="11" id="KW-1185">Reference proteome</keyword>
<feature type="compositionally biased region" description="Basic and acidic residues" evidence="7">
    <location>
        <begin position="306"/>
        <end position="316"/>
    </location>
</feature>